<keyword evidence="6 10" id="KW-0418">Kinase</keyword>
<dbReference type="Pfam" id="PF13041">
    <property type="entry name" value="PPR_2"/>
    <property type="match status" value="4"/>
</dbReference>
<feature type="repeat" description="PPR" evidence="8">
    <location>
        <begin position="479"/>
        <end position="513"/>
    </location>
</feature>
<gene>
    <name evidence="10" type="ORF">D0Y65_041479</name>
</gene>
<dbReference type="PANTHER" id="PTHR47932:SF2">
    <property type="entry name" value="OS10G0484300 PROTEIN"/>
    <property type="match status" value="1"/>
</dbReference>
<dbReference type="EMBL" id="QZWG01000015">
    <property type="protein sequence ID" value="RZB65434.1"/>
    <property type="molecule type" value="Genomic_DNA"/>
</dbReference>
<keyword evidence="7" id="KW-0067">ATP-binding</keyword>
<dbReference type="Gene3D" id="1.25.40.10">
    <property type="entry name" value="Tetratricopeptide repeat domain"/>
    <property type="match status" value="5"/>
</dbReference>
<evidence type="ECO:0000313" key="11">
    <source>
        <dbReference type="Proteomes" id="UP000289340"/>
    </source>
</evidence>
<feature type="repeat" description="PPR" evidence="8">
    <location>
        <begin position="60"/>
        <end position="94"/>
    </location>
</feature>
<accession>A0A445GW38</accession>
<protein>
    <submittedName>
        <fullName evidence="10">Putative 3,4-dihydroxy-2-butanone kinase</fullName>
    </submittedName>
</protein>
<feature type="repeat" description="PPR" evidence="8">
    <location>
        <begin position="202"/>
        <end position="236"/>
    </location>
</feature>
<evidence type="ECO:0000256" key="3">
    <source>
        <dbReference type="ARBA" id="ARBA00022679"/>
    </source>
</evidence>
<name>A0A445GW38_GLYSO</name>
<evidence type="ECO:0000256" key="8">
    <source>
        <dbReference type="PROSITE-ProRule" id="PRU00708"/>
    </source>
</evidence>
<keyword evidence="11" id="KW-1185">Reference proteome</keyword>
<dbReference type="NCBIfam" id="TIGR00756">
    <property type="entry name" value="PPR"/>
    <property type="match status" value="13"/>
</dbReference>
<dbReference type="InterPro" id="IPR002885">
    <property type="entry name" value="PPR_rpt"/>
</dbReference>
<dbReference type="Pfam" id="PF02733">
    <property type="entry name" value="Dak1"/>
    <property type="match status" value="1"/>
</dbReference>
<dbReference type="Gene3D" id="3.30.1180.20">
    <property type="entry name" value="Dihydroxyacetone kinase, domain 2"/>
    <property type="match status" value="1"/>
</dbReference>
<dbReference type="FunFam" id="3.30.1180.20:FF:000001">
    <property type="entry name" value="Dihydroxyacetone kinase 1"/>
    <property type="match status" value="1"/>
</dbReference>
<evidence type="ECO:0000256" key="4">
    <source>
        <dbReference type="ARBA" id="ARBA00022737"/>
    </source>
</evidence>
<keyword evidence="5" id="KW-0547">Nucleotide-binding</keyword>
<feature type="repeat" description="PPR" evidence="8">
    <location>
        <begin position="409"/>
        <end position="443"/>
    </location>
</feature>
<organism evidence="10 11">
    <name type="scientific">Glycine soja</name>
    <name type="common">Wild soybean</name>
    <dbReference type="NCBI Taxonomy" id="3848"/>
    <lineage>
        <taxon>Eukaryota</taxon>
        <taxon>Viridiplantae</taxon>
        <taxon>Streptophyta</taxon>
        <taxon>Embryophyta</taxon>
        <taxon>Tracheophyta</taxon>
        <taxon>Spermatophyta</taxon>
        <taxon>Magnoliopsida</taxon>
        <taxon>eudicotyledons</taxon>
        <taxon>Gunneridae</taxon>
        <taxon>Pentapetalae</taxon>
        <taxon>rosids</taxon>
        <taxon>fabids</taxon>
        <taxon>Fabales</taxon>
        <taxon>Fabaceae</taxon>
        <taxon>Papilionoideae</taxon>
        <taxon>50 kb inversion clade</taxon>
        <taxon>NPAAA clade</taxon>
        <taxon>indigoferoid/millettioid clade</taxon>
        <taxon>Phaseoleae</taxon>
        <taxon>Glycine</taxon>
        <taxon>Glycine subgen. Soja</taxon>
    </lineage>
</organism>
<proteinExistence type="inferred from homology"/>
<feature type="repeat" description="PPR" evidence="8">
    <location>
        <begin position="237"/>
        <end position="271"/>
    </location>
</feature>
<dbReference type="GO" id="GO:0003729">
    <property type="term" value="F:mRNA binding"/>
    <property type="evidence" value="ECO:0007669"/>
    <property type="project" value="TreeGrafter"/>
</dbReference>
<keyword evidence="3" id="KW-0808">Transferase</keyword>
<feature type="repeat" description="PPR" evidence="8">
    <location>
        <begin position="374"/>
        <end position="408"/>
    </location>
</feature>
<dbReference type="SUPFAM" id="SSF82549">
    <property type="entry name" value="DAK1/DegV-like"/>
    <property type="match status" value="1"/>
</dbReference>
<feature type="repeat" description="PPR" evidence="8">
    <location>
        <begin position="549"/>
        <end position="583"/>
    </location>
</feature>
<sequence>MKRAFRRLSSFTRLLHSRPPPRAPLALNRILASLAKAKRFPAAIFLCAQTESRARSVAPCHVTLTILINCFCHVGKVALAFSVFGKLLKRGLPYDVVTVNTLINGICLNGAVSTALKFHDEMLADGFEFNEITYGTLINGLCDAGKTKVAVRLLRMIQHCVFNVKPNVVMYSRIIEALCKEGLVNEACEWYYEMVGNNVEPTVFTFRPLVRALCVAGWLNEAVWMVEEMISKGIYVDLYVFSVLIDGLCKKGMVGEAREVFDEMIKRGCGVSVVACSSLMVGYCLKNEVDEARRLFDAVVGRPDVWSYNVLINGYCKVRRLDDAMKLFYEMWGKNVVPNLVTYNLLVDCVCKCGRVAIAWKVVKAMCESGVAPDVVTYSILLDGLCKEQHLDLAVVLFNQLIKRGVALDVWSYSILIDGCCKNQRIGEAMNFLKEMHLRNLVPHIVTYTSLIDGLCKSGRLSSAWRLLNEMHNNGPPPDVVAYSTLLHALCKSEHFDQAILLFNQMIRRGLAPDVWSYTILINGLCKSERIDEAVNLFKDMHLKNLVPDTITYISLVDALCRSGRFSYVWQLVNEMHGNAPPLDVINYIDALCRNQHLDSKCLASAYYVVTEFIEGLVETYPGLQYLDGFPQVKVVLRADVSAATYDEVAIISGGGIGHEPAHAGFVGEGMLTAAICGDIFSSPPVDTILAGIRAVTGPKGCLLVVKNYTGDRLNFGLAAKIAKSEGYKVKTVIIGDDCALPPPRGIAGRRGLAGTILVHKVAGAAAAGGLSLDDVAAEAKHASEIVGTMGVALTIQNSWSSCIRSFGARKDGTWSWNSHSSGDSHGEPGAAVADIQPVNVVASHVQQQILSTETNYVPITRGERVVLMVNGLGGTPTMELMITAEKTVPILQLEHGLAVDRVYTGSFMTSLDMAGFSISIMKADPVILQRLDAPTKAPYWPVAANGCCINPKLLISSHFHLCWLKKLTSLGKANKIFAPIKNVDPGKWNDVVKVGKTYMIQNFEVEKNLDSPTKHTFKLNFVNFTKVKKQDFPMIPEMVYDFILLDDVLTGNVNPDYLMEAYGVSIQNSMYGSRLFINEDLKDIEDYKNG</sequence>
<dbReference type="AlphaFoldDB" id="A0A445GW38"/>
<feature type="repeat" description="PPR" evidence="8">
    <location>
        <begin position="444"/>
        <end position="478"/>
    </location>
</feature>
<dbReference type="GO" id="GO:0004371">
    <property type="term" value="F:glycerone kinase activity"/>
    <property type="evidence" value="ECO:0007669"/>
    <property type="project" value="InterPro"/>
</dbReference>
<feature type="repeat" description="PPR" evidence="8">
    <location>
        <begin position="130"/>
        <end position="164"/>
    </location>
</feature>
<comment type="similarity">
    <text evidence="1">Belongs to the PPR family. P subfamily.</text>
</comment>
<dbReference type="Gene3D" id="3.40.50.10440">
    <property type="entry name" value="Dihydroxyacetone kinase, domain 1"/>
    <property type="match status" value="1"/>
</dbReference>
<evidence type="ECO:0000256" key="2">
    <source>
        <dbReference type="ARBA" id="ARBA00008757"/>
    </source>
</evidence>
<dbReference type="Pfam" id="PF12854">
    <property type="entry name" value="PPR_1"/>
    <property type="match status" value="5"/>
</dbReference>
<evidence type="ECO:0000256" key="5">
    <source>
        <dbReference type="ARBA" id="ARBA00022741"/>
    </source>
</evidence>
<feature type="domain" description="DhaK" evidence="9">
    <location>
        <begin position="605"/>
        <end position="941"/>
    </location>
</feature>
<dbReference type="PROSITE" id="PS51375">
    <property type="entry name" value="PPR"/>
    <property type="match status" value="14"/>
</dbReference>
<dbReference type="InterPro" id="IPR004006">
    <property type="entry name" value="DhaK_dom"/>
</dbReference>
<dbReference type="FunFam" id="3.40.50.10440:FF:000001">
    <property type="entry name" value="Dihydroxyacetone kinase, DhaK subunit"/>
    <property type="match status" value="1"/>
</dbReference>
<feature type="repeat" description="PPR" evidence="8">
    <location>
        <begin position="304"/>
        <end position="338"/>
    </location>
</feature>
<evidence type="ECO:0000256" key="7">
    <source>
        <dbReference type="ARBA" id="ARBA00022840"/>
    </source>
</evidence>
<dbReference type="Proteomes" id="UP000289340">
    <property type="component" value="Chromosome 15"/>
</dbReference>
<dbReference type="GO" id="GO:0006071">
    <property type="term" value="P:glycerol metabolic process"/>
    <property type="evidence" value="ECO:0007669"/>
    <property type="project" value="InterPro"/>
</dbReference>
<dbReference type="Pfam" id="PF01535">
    <property type="entry name" value="PPR"/>
    <property type="match status" value="2"/>
</dbReference>
<reference evidence="10 11" key="1">
    <citation type="submission" date="2018-09" db="EMBL/GenBank/DDBJ databases">
        <title>A high-quality reference genome of wild soybean provides a powerful tool to mine soybean genomes.</title>
        <authorList>
            <person name="Xie M."/>
            <person name="Chung C.Y.L."/>
            <person name="Li M.-W."/>
            <person name="Wong F.-L."/>
            <person name="Chan T.-F."/>
            <person name="Lam H.-M."/>
        </authorList>
    </citation>
    <scope>NUCLEOTIDE SEQUENCE [LARGE SCALE GENOMIC DNA]</scope>
    <source>
        <strain evidence="11">cv. W05</strain>
        <tissue evidence="10">Hypocotyl of etiolated seedlings</tissue>
    </source>
</reference>
<evidence type="ECO:0000313" key="10">
    <source>
        <dbReference type="EMBL" id="RZB65434.1"/>
    </source>
</evidence>
<dbReference type="InterPro" id="IPR011990">
    <property type="entry name" value="TPR-like_helical_dom_sf"/>
</dbReference>
<evidence type="ECO:0000256" key="6">
    <source>
        <dbReference type="ARBA" id="ARBA00022777"/>
    </source>
</evidence>
<evidence type="ECO:0000256" key="1">
    <source>
        <dbReference type="ARBA" id="ARBA00007626"/>
    </source>
</evidence>
<comment type="caution">
    <text evidence="10">The sequence shown here is derived from an EMBL/GenBank/DDBJ whole genome shotgun (WGS) entry which is preliminary data.</text>
</comment>
<dbReference type="PANTHER" id="PTHR47932">
    <property type="entry name" value="ATPASE EXPRESSION PROTEIN 3"/>
    <property type="match status" value="1"/>
</dbReference>
<comment type="similarity">
    <text evidence="2">Belongs to the dihydroxyacetone kinase (DAK) family.</text>
</comment>
<feature type="repeat" description="PPR" evidence="8">
    <location>
        <begin position="95"/>
        <end position="129"/>
    </location>
</feature>
<feature type="repeat" description="PPR" evidence="8">
    <location>
        <begin position="339"/>
        <end position="373"/>
    </location>
</feature>
<evidence type="ECO:0000259" key="9">
    <source>
        <dbReference type="PROSITE" id="PS51481"/>
    </source>
</evidence>
<feature type="repeat" description="PPR" evidence="8">
    <location>
        <begin position="514"/>
        <end position="548"/>
    </location>
</feature>
<dbReference type="GO" id="GO:0005524">
    <property type="term" value="F:ATP binding"/>
    <property type="evidence" value="ECO:0007669"/>
    <property type="project" value="UniProtKB-KW"/>
</dbReference>
<keyword evidence="4" id="KW-0677">Repeat</keyword>
<dbReference type="SUPFAM" id="SSF81901">
    <property type="entry name" value="HCP-like"/>
    <property type="match status" value="1"/>
</dbReference>
<dbReference type="PROSITE" id="PS51481">
    <property type="entry name" value="DHAK"/>
    <property type="match status" value="1"/>
</dbReference>
<feature type="repeat" description="PPR" evidence="8">
    <location>
        <begin position="167"/>
        <end position="201"/>
    </location>
</feature>